<comment type="caution">
    <text evidence="1">The sequence shown here is derived from an EMBL/GenBank/DDBJ whole genome shotgun (WGS) entry which is preliminary data.</text>
</comment>
<protein>
    <submittedName>
        <fullName evidence="1">Uncharacterized protein</fullName>
    </submittedName>
</protein>
<evidence type="ECO:0000313" key="1">
    <source>
        <dbReference type="EMBL" id="TGK10302.1"/>
    </source>
</evidence>
<evidence type="ECO:0000313" key="2">
    <source>
        <dbReference type="Proteomes" id="UP000298458"/>
    </source>
</evidence>
<dbReference type="NCBIfam" id="NF047597">
    <property type="entry name" value="LIMLP_12425_fam"/>
    <property type="match status" value="1"/>
</dbReference>
<name>A0A4R9GEI5_9LEPT</name>
<dbReference type="RefSeq" id="WP_135768187.1">
    <property type="nucleotide sequence ID" value="NZ_RQET01000007.1"/>
</dbReference>
<dbReference type="OrthoDB" id="339565at2"/>
<proteinExistence type="predicted"/>
<sequence>MEKEMQESHVRTRSARLFSGIFGNEDQELIRLENSIVRAVSELRNKELDQIRLSENFEFRLQNLLKEARVEHESLWEKFSRTVIWNRSFQYSLTAGLAVLVLAVSVGRFSSSSNGVPSERSGTLSLGSDRDFIDLPSSAKIDPNTNSAYLLEVTKNPESRKVLDSLHSYFLEKGDTRTAQEIREIMELSVGK</sequence>
<dbReference type="EMBL" id="RQET01000007">
    <property type="protein sequence ID" value="TGK10302.1"/>
    <property type="molecule type" value="Genomic_DNA"/>
</dbReference>
<reference evidence="1" key="1">
    <citation type="journal article" date="2019" name="PLoS Negl. Trop. Dis.">
        <title>Revisiting the worldwide diversity of Leptospira species in the environment.</title>
        <authorList>
            <person name="Vincent A.T."/>
            <person name="Schiettekatte O."/>
            <person name="Bourhy P."/>
            <person name="Veyrier F.J."/>
            <person name="Picardeau M."/>
        </authorList>
    </citation>
    <scope>NUCLEOTIDE SEQUENCE [LARGE SCALE GENOMIC DNA]</scope>
    <source>
        <strain evidence="1">SSW15</strain>
    </source>
</reference>
<dbReference type="Proteomes" id="UP000298458">
    <property type="component" value="Unassembled WGS sequence"/>
</dbReference>
<organism evidence="1 2">
    <name type="scientific">Leptospira fletcheri</name>
    <dbReference type="NCBI Taxonomy" id="2484981"/>
    <lineage>
        <taxon>Bacteria</taxon>
        <taxon>Pseudomonadati</taxon>
        <taxon>Spirochaetota</taxon>
        <taxon>Spirochaetia</taxon>
        <taxon>Leptospirales</taxon>
        <taxon>Leptospiraceae</taxon>
        <taxon>Leptospira</taxon>
    </lineage>
</organism>
<dbReference type="AlphaFoldDB" id="A0A4R9GEI5"/>
<keyword evidence="2" id="KW-1185">Reference proteome</keyword>
<accession>A0A4R9GEI5</accession>
<gene>
    <name evidence="1" type="ORF">EHO60_10745</name>
</gene>